<evidence type="ECO:0000256" key="4">
    <source>
        <dbReference type="ARBA" id="ARBA00022825"/>
    </source>
</evidence>
<keyword evidence="4 5" id="KW-0720">Serine protease</keyword>
<dbReference type="GO" id="GO:0030288">
    <property type="term" value="C:outer membrane-bounded periplasmic space"/>
    <property type="evidence" value="ECO:0007669"/>
    <property type="project" value="TreeGrafter"/>
</dbReference>
<keyword evidence="2 5" id="KW-0645">Protease</keyword>
<dbReference type="Pfam" id="PF13180">
    <property type="entry name" value="PDZ_2"/>
    <property type="match status" value="1"/>
</dbReference>
<dbReference type="AlphaFoldDB" id="A0A1C3RK06"/>
<dbReference type="SUPFAM" id="SSF52096">
    <property type="entry name" value="ClpP/crotonase"/>
    <property type="match status" value="1"/>
</dbReference>
<dbReference type="GO" id="GO:0008236">
    <property type="term" value="F:serine-type peptidase activity"/>
    <property type="evidence" value="ECO:0007669"/>
    <property type="project" value="UniProtKB-KW"/>
</dbReference>
<dbReference type="PROSITE" id="PS51257">
    <property type="entry name" value="PROKAR_LIPOPROTEIN"/>
    <property type="match status" value="1"/>
</dbReference>
<feature type="domain" description="PDZ" evidence="6">
    <location>
        <begin position="171"/>
        <end position="239"/>
    </location>
</feature>
<dbReference type="OrthoDB" id="9812068at2"/>
<evidence type="ECO:0000256" key="3">
    <source>
        <dbReference type="ARBA" id="ARBA00022801"/>
    </source>
</evidence>
<evidence type="ECO:0000256" key="5">
    <source>
        <dbReference type="RuleBase" id="RU004404"/>
    </source>
</evidence>
<name>A0A1C3RK06_9PROT</name>
<dbReference type="PANTHER" id="PTHR32060:SF30">
    <property type="entry name" value="CARBOXY-TERMINAL PROCESSING PROTEASE CTPA"/>
    <property type="match status" value="1"/>
</dbReference>
<dbReference type="InterPro" id="IPR005151">
    <property type="entry name" value="Tail-specific_protease"/>
</dbReference>
<protein>
    <submittedName>
        <fullName evidence="7">C-terminal processing peptidase</fullName>
    </submittedName>
</protein>
<dbReference type="SMART" id="SM00245">
    <property type="entry name" value="TSPc"/>
    <property type="match status" value="1"/>
</dbReference>
<dbReference type="InterPro" id="IPR004447">
    <property type="entry name" value="Peptidase_S41A"/>
</dbReference>
<evidence type="ECO:0000256" key="2">
    <source>
        <dbReference type="ARBA" id="ARBA00022670"/>
    </source>
</evidence>
<accession>A0A1C3RK06</accession>
<evidence type="ECO:0000259" key="6">
    <source>
        <dbReference type="PROSITE" id="PS50106"/>
    </source>
</evidence>
<keyword evidence="3 5" id="KW-0378">Hydrolase</keyword>
<dbReference type="InterPro" id="IPR029045">
    <property type="entry name" value="ClpP/crotonase-like_dom_sf"/>
</dbReference>
<dbReference type="GO" id="GO:0004175">
    <property type="term" value="F:endopeptidase activity"/>
    <property type="evidence" value="ECO:0007669"/>
    <property type="project" value="TreeGrafter"/>
</dbReference>
<organism evidence="7 8">
    <name type="scientific">Candidatus Terasakiella magnetica</name>
    <dbReference type="NCBI Taxonomy" id="1867952"/>
    <lineage>
        <taxon>Bacteria</taxon>
        <taxon>Pseudomonadati</taxon>
        <taxon>Pseudomonadota</taxon>
        <taxon>Alphaproteobacteria</taxon>
        <taxon>Rhodospirillales</taxon>
        <taxon>Terasakiellaceae</taxon>
        <taxon>Terasakiella</taxon>
    </lineage>
</organism>
<dbReference type="CDD" id="cd06782">
    <property type="entry name" value="cpPDZ_CPP-like"/>
    <property type="match status" value="1"/>
</dbReference>
<keyword evidence="8" id="KW-1185">Reference proteome</keyword>
<proteinExistence type="inferred from homology"/>
<gene>
    <name evidence="7" type="ORF">MTBPR1_60092</name>
</gene>
<dbReference type="STRING" id="1867952.MTBPR1_60092"/>
<dbReference type="GO" id="GO:0007165">
    <property type="term" value="P:signal transduction"/>
    <property type="evidence" value="ECO:0007669"/>
    <property type="project" value="TreeGrafter"/>
</dbReference>
<evidence type="ECO:0000313" key="7">
    <source>
        <dbReference type="EMBL" id="SCA57579.1"/>
    </source>
</evidence>
<evidence type="ECO:0000256" key="1">
    <source>
        <dbReference type="ARBA" id="ARBA00009179"/>
    </source>
</evidence>
<dbReference type="GO" id="GO:0006508">
    <property type="term" value="P:proteolysis"/>
    <property type="evidence" value="ECO:0007669"/>
    <property type="project" value="UniProtKB-KW"/>
</dbReference>
<reference evidence="7 8" key="1">
    <citation type="submission" date="2016-07" db="EMBL/GenBank/DDBJ databases">
        <authorList>
            <person name="Lefevre C.T."/>
        </authorList>
    </citation>
    <scope>NUCLEOTIDE SEQUENCE [LARGE SCALE GENOMIC DNA]</scope>
    <source>
        <strain evidence="7">PR1</strain>
    </source>
</reference>
<dbReference type="SMART" id="SM00228">
    <property type="entry name" value="PDZ"/>
    <property type="match status" value="1"/>
</dbReference>
<dbReference type="InterPro" id="IPR001478">
    <property type="entry name" value="PDZ"/>
</dbReference>
<dbReference type="SUPFAM" id="SSF50156">
    <property type="entry name" value="PDZ domain-like"/>
    <property type="match status" value="1"/>
</dbReference>
<dbReference type="Gene3D" id="3.90.226.10">
    <property type="entry name" value="2-enoyl-CoA Hydratase, Chain A, domain 1"/>
    <property type="match status" value="1"/>
</dbReference>
<dbReference type="Gene3D" id="3.30.750.44">
    <property type="match status" value="1"/>
</dbReference>
<dbReference type="Gene3D" id="2.30.42.10">
    <property type="match status" value="1"/>
</dbReference>
<dbReference type="Proteomes" id="UP000231658">
    <property type="component" value="Unassembled WGS sequence"/>
</dbReference>
<dbReference type="PROSITE" id="PS50106">
    <property type="entry name" value="PDZ"/>
    <property type="match status" value="1"/>
</dbReference>
<sequence>MAMKRAHTSIIFLFAGLLALGGCVTPQTPLKQAVLDKAADEMRLSLPQDEVSGVLASGFYSISERALSDVDVRSLGLEGMRGLATIDPEIGIEEKDGVIEVRYGDEFVKAVVEPLAHDSESWSDAVYEVVQALWVHSPDLAATNAERIYEAVFDASLSNLDIFSRYAGKNEAEGHRDRREGFGGLGMTIKKIDERFMVSRVAHDGPAFKAGVKKGDIIIRVNDIPVVAKGYLEVSALLRGKIQTEVTLQIERPDTGVVQKLFVWRELVIPQTVWSSFEDGIMNIRLSGFNERTLGNLSQDVQDYALMHGQRFKGIVLDLRNNPGGLLKRAVQVADLFVAGGRIISTQGRHPDSFETYEADNLDVSQGRPIVVLLNGKSASASEIVAAALQDRARAVVVGSSSYGKGTVQSVQRLPNDGEITVTWSRLIAPSGYAFHGLGVRPSVCTSGIDGNKARGPALWEVDGKDLRKNWQTVGIEDRKGRKILRQSCAPDRRKKRIDSEIARNIILDPGLYQRFMGFTTIATVAQ</sequence>
<dbReference type="InterPro" id="IPR036034">
    <property type="entry name" value="PDZ_sf"/>
</dbReference>
<dbReference type="CDD" id="cd07560">
    <property type="entry name" value="Peptidase_S41_CPP"/>
    <property type="match status" value="1"/>
</dbReference>
<dbReference type="EMBL" id="FLYE01000045">
    <property type="protein sequence ID" value="SCA57579.1"/>
    <property type="molecule type" value="Genomic_DNA"/>
</dbReference>
<dbReference type="NCBIfam" id="TIGR00225">
    <property type="entry name" value="prc"/>
    <property type="match status" value="1"/>
</dbReference>
<comment type="similarity">
    <text evidence="1 5">Belongs to the peptidase S41A family.</text>
</comment>
<dbReference type="Pfam" id="PF03572">
    <property type="entry name" value="Peptidase_S41"/>
    <property type="match status" value="1"/>
</dbReference>
<dbReference type="PANTHER" id="PTHR32060">
    <property type="entry name" value="TAIL-SPECIFIC PROTEASE"/>
    <property type="match status" value="1"/>
</dbReference>
<evidence type="ECO:0000313" key="8">
    <source>
        <dbReference type="Proteomes" id="UP000231658"/>
    </source>
</evidence>